<reference evidence="2" key="1">
    <citation type="submission" date="2014-08" db="EMBL/GenBank/DDBJ databases">
        <title>Comparative genomics of the Paenibacillus odorifer group.</title>
        <authorList>
            <person name="den Bakker H.C."/>
            <person name="Tsai Y.-C.Y.-C."/>
            <person name="Martin N."/>
            <person name="Korlach J."/>
            <person name="Wiedmann M."/>
        </authorList>
    </citation>
    <scope>NUCLEOTIDE SEQUENCE [LARGE SCALE GENOMIC DNA]</scope>
    <source>
        <strain evidence="2">DSM 13188</strain>
    </source>
</reference>
<sequence length="174" mass="19751">MKTGKLMLVILLLITIIGCSSDQQNFTKTNDTIKEYIDTAKVPAIPGLEVESIFVNLDKETKEGLRNTVVITYTDEKGKLIKNVNTESNVSVIYGPYEGKKVLTLSISKAEVEYGNEMQTKSIYNLELFYTKVQDNLLIYTRHDGLSFTSEGRITNEYTEEQHFEMFTQAVTNN</sequence>
<dbReference type="EMBL" id="CP009285">
    <property type="protein sequence ID" value="AIQ61103.1"/>
    <property type="molecule type" value="Genomic_DNA"/>
</dbReference>
<dbReference type="HOGENOM" id="CLU_1538553_0_0_9"/>
<evidence type="ECO:0000256" key="1">
    <source>
        <dbReference type="SAM" id="SignalP"/>
    </source>
</evidence>
<dbReference type="KEGG" id="pbd:PBOR_32565"/>
<dbReference type="OrthoDB" id="2967946at2"/>
<evidence type="ECO:0008006" key="4">
    <source>
        <dbReference type="Google" id="ProtNLM"/>
    </source>
</evidence>
<accession>A0A089LPF3</accession>
<gene>
    <name evidence="2" type="ORF">PBOR_32565</name>
</gene>
<evidence type="ECO:0000313" key="3">
    <source>
        <dbReference type="Proteomes" id="UP000029518"/>
    </source>
</evidence>
<dbReference type="Proteomes" id="UP000029518">
    <property type="component" value="Chromosome"/>
</dbReference>
<feature type="chain" id="PRO_5039672895" description="Lipoprotein" evidence="1">
    <location>
        <begin position="22"/>
        <end position="174"/>
    </location>
</feature>
<dbReference type="AlphaFoldDB" id="A0A089LPF3"/>
<dbReference type="RefSeq" id="WP_042217861.1">
    <property type="nucleotide sequence ID" value="NZ_CP009285.1"/>
</dbReference>
<keyword evidence="3" id="KW-1185">Reference proteome</keyword>
<dbReference type="PROSITE" id="PS51257">
    <property type="entry name" value="PROKAR_LIPOPROTEIN"/>
    <property type="match status" value="1"/>
</dbReference>
<keyword evidence="1" id="KW-0732">Signal</keyword>
<name>A0A089LPF3_PAEBO</name>
<feature type="signal peptide" evidence="1">
    <location>
        <begin position="1"/>
        <end position="21"/>
    </location>
</feature>
<evidence type="ECO:0000313" key="2">
    <source>
        <dbReference type="EMBL" id="AIQ61103.1"/>
    </source>
</evidence>
<proteinExistence type="predicted"/>
<organism evidence="2 3">
    <name type="scientific">Paenibacillus borealis</name>
    <dbReference type="NCBI Taxonomy" id="160799"/>
    <lineage>
        <taxon>Bacteria</taxon>
        <taxon>Bacillati</taxon>
        <taxon>Bacillota</taxon>
        <taxon>Bacilli</taxon>
        <taxon>Bacillales</taxon>
        <taxon>Paenibacillaceae</taxon>
        <taxon>Paenibacillus</taxon>
    </lineage>
</organism>
<protein>
    <recommendedName>
        <fullName evidence="4">Lipoprotein</fullName>
    </recommendedName>
</protein>